<name>A0A2M8ES47_9BACT</name>
<organism evidence="2 3">
    <name type="scientific">Candidatus Shapirobacteria bacterium CG_4_9_14_0_2_um_filter_39_11</name>
    <dbReference type="NCBI Taxonomy" id="1974478"/>
    <lineage>
        <taxon>Bacteria</taxon>
        <taxon>Candidatus Shapironibacteriota</taxon>
    </lineage>
</organism>
<evidence type="ECO:0000313" key="3">
    <source>
        <dbReference type="Proteomes" id="UP000229816"/>
    </source>
</evidence>
<feature type="transmembrane region" description="Helical" evidence="1">
    <location>
        <begin position="185"/>
        <end position="209"/>
    </location>
</feature>
<dbReference type="AlphaFoldDB" id="A0A2M8ES47"/>
<accession>A0A2M8ES47</accession>
<keyword evidence="1" id="KW-1133">Transmembrane helix</keyword>
<dbReference type="EMBL" id="PFSF01000066">
    <property type="protein sequence ID" value="PJC27929.1"/>
    <property type="molecule type" value="Genomic_DNA"/>
</dbReference>
<reference evidence="3" key="1">
    <citation type="submission" date="2017-09" db="EMBL/GenBank/DDBJ databases">
        <title>Depth-based differentiation of microbial function through sediment-hosted aquifers and enrichment of novel symbionts in the deep terrestrial subsurface.</title>
        <authorList>
            <person name="Probst A.J."/>
            <person name="Ladd B."/>
            <person name="Jarett J.K."/>
            <person name="Geller-Mcgrath D.E."/>
            <person name="Sieber C.M.K."/>
            <person name="Emerson J.B."/>
            <person name="Anantharaman K."/>
            <person name="Thomas B.C."/>
            <person name="Malmstrom R."/>
            <person name="Stieglmeier M."/>
            <person name="Klingl A."/>
            <person name="Woyke T."/>
            <person name="Ryan C.M."/>
            <person name="Banfield J.F."/>
        </authorList>
    </citation>
    <scope>NUCLEOTIDE SEQUENCE [LARGE SCALE GENOMIC DNA]</scope>
</reference>
<sequence length="216" mass="25086">MRELSYFLNPETPDILAQMAVKYIIVPFDSEGEIFIAEHQYNHQQREEVEEFLDTIPWLKKIKVTDKIAVYEIPSYKDHFFLDNSPINQLRISNYELTRNSQFAIEQLSNEVREIKMIDPTKYLVSLRISEAPVNLVFSETYDELWQAKMGKRIIPSTLYNNLNSFSVDQAGDFEIVVEFTAQKYVYWGLVVSAFTLLMSAGVLVYLFILSSGGRL</sequence>
<proteinExistence type="predicted"/>
<comment type="caution">
    <text evidence="2">The sequence shown here is derived from an EMBL/GenBank/DDBJ whole genome shotgun (WGS) entry which is preliminary data.</text>
</comment>
<dbReference type="Proteomes" id="UP000229816">
    <property type="component" value="Unassembled WGS sequence"/>
</dbReference>
<keyword evidence="1" id="KW-0812">Transmembrane</keyword>
<evidence type="ECO:0000256" key="1">
    <source>
        <dbReference type="SAM" id="Phobius"/>
    </source>
</evidence>
<protein>
    <submittedName>
        <fullName evidence="2">Uncharacterized protein</fullName>
    </submittedName>
</protein>
<keyword evidence="1" id="KW-0472">Membrane</keyword>
<evidence type="ECO:0000313" key="2">
    <source>
        <dbReference type="EMBL" id="PJC27929.1"/>
    </source>
</evidence>
<gene>
    <name evidence="2" type="ORF">CO054_02910</name>
</gene>